<evidence type="ECO:0000313" key="2">
    <source>
        <dbReference type="Proteomes" id="UP000323876"/>
    </source>
</evidence>
<dbReference type="Proteomes" id="UP000323876">
    <property type="component" value="Unassembled WGS sequence"/>
</dbReference>
<dbReference type="AlphaFoldDB" id="A0A5N0EM64"/>
<dbReference type="OrthoDB" id="4555427at2"/>
<sequence length="128" mass="13897">MTIKATDWLITSDVAHEAAFRVDLPEQDRGSWILSYLPTNRRLSKNQAMAGMVLAEMIVLGGLYPAGLNHEVAQLHAAELGSTLHDIMSLLALRAPAESPEPDADWCPADDRARSAAALMHGMRCFAA</sequence>
<name>A0A5N0EM64_9NOCA</name>
<gene>
    <name evidence="1" type="ORF">F3087_01290</name>
</gene>
<keyword evidence="2" id="KW-1185">Reference proteome</keyword>
<protein>
    <submittedName>
        <fullName evidence="1">Uncharacterized protein</fullName>
    </submittedName>
</protein>
<accession>A0A5N0EM64</accession>
<proteinExistence type="predicted"/>
<evidence type="ECO:0000313" key="1">
    <source>
        <dbReference type="EMBL" id="KAA8889986.1"/>
    </source>
</evidence>
<comment type="caution">
    <text evidence="1">The sequence shown here is derived from an EMBL/GenBank/DDBJ whole genome shotgun (WGS) entry which is preliminary data.</text>
</comment>
<dbReference type="EMBL" id="VXLC01000001">
    <property type="protein sequence ID" value="KAA8889986.1"/>
    <property type="molecule type" value="Genomic_DNA"/>
</dbReference>
<dbReference type="RefSeq" id="WP_150399901.1">
    <property type="nucleotide sequence ID" value="NZ_VXLC01000001.1"/>
</dbReference>
<organism evidence="1 2">
    <name type="scientific">Nocardia colli</name>
    <dbReference type="NCBI Taxonomy" id="2545717"/>
    <lineage>
        <taxon>Bacteria</taxon>
        <taxon>Bacillati</taxon>
        <taxon>Actinomycetota</taxon>
        <taxon>Actinomycetes</taxon>
        <taxon>Mycobacteriales</taxon>
        <taxon>Nocardiaceae</taxon>
        <taxon>Nocardia</taxon>
    </lineage>
</organism>
<reference evidence="1 2" key="1">
    <citation type="submission" date="2019-09" db="EMBL/GenBank/DDBJ databases">
        <authorList>
            <person name="Wang X."/>
        </authorList>
    </citation>
    <scope>NUCLEOTIDE SEQUENCE [LARGE SCALE GENOMIC DNA]</scope>
    <source>
        <strain evidence="1 2">CICC 11023</strain>
    </source>
</reference>